<name>A0A087BGA5_9BIFI</name>
<dbReference type="InterPro" id="IPR046335">
    <property type="entry name" value="LacI/GalR-like_sensor"/>
</dbReference>
<dbReference type="SUPFAM" id="SSF47413">
    <property type="entry name" value="lambda repressor-like DNA-binding domains"/>
    <property type="match status" value="1"/>
</dbReference>
<keyword evidence="6" id="KW-1185">Reference proteome</keyword>
<dbReference type="InterPro" id="IPR000843">
    <property type="entry name" value="HTH_LacI"/>
</dbReference>
<proteinExistence type="predicted"/>
<dbReference type="PRINTS" id="PR00036">
    <property type="entry name" value="HTHLACI"/>
</dbReference>
<dbReference type="CDD" id="cd01392">
    <property type="entry name" value="HTH_LacI"/>
    <property type="match status" value="1"/>
</dbReference>
<sequence length="344" mass="38698">MTADKQKAKAPTIKDIAAIVGVSIATVSRVLNQDETMSVNDNTRRKIFATAEQLGYKKHRRANGKSKKQRRVVIVQWYTERQELQDLYYYSIRTGIERRLEELGYAITRVFNDSSNADIEGADGIIAVGKFSSEQVRTLGKFNKHTVFVDSDTLSAGFTCVMPDFINSVTGVIDHFLHHKQTNIGMIAGEEYNADKSAKLADRRYYTFRNYLTEWKLYNPKNMYIGSFTTSDGYRLMKQAIKDHPRDLPQAFFAANDSLAIGALRALQEAGIKVPEQVSLISFNDTAIAKQVFPQLSAVTVFTEQMGSTAAEIMDRELNGRQVSPVPFMMKFATKLTLRGTSIN</sequence>
<feature type="domain" description="HTH lacI-type" evidence="4">
    <location>
        <begin position="11"/>
        <end position="67"/>
    </location>
</feature>
<dbReference type="eggNOG" id="COG1609">
    <property type="taxonomic scope" value="Bacteria"/>
</dbReference>
<protein>
    <submittedName>
        <fullName evidence="5">Galactose operon repressor GalR</fullName>
    </submittedName>
</protein>
<evidence type="ECO:0000313" key="5">
    <source>
        <dbReference type="EMBL" id="KFI70055.1"/>
    </source>
</evidence>
<keyword evidence="3" id="KW-0804">Transcription</keyword>
<dbReference type="STRING" id="78345.BMERY_1417"/>
<dbReference type="GO" id="GO:0003700">
    <property type="term" value="F:DNA-binding transcription factor activity"/>
    <property type="evidence" value="ECO:0007669"/>
    <property type="project" value="TreeGrafter"/>
</dbReference>
<keyword evidence="1" id="KW-0805">Transcription regulation</keyword>
<accession>A0A087BGA5</accession>
<dbReference type="CDD" id="cd01544">
    <property type="entry name" value="PBP1_GalR"/>
    <property type="match status" value="1"/>
</dbReference>
<dbReference type="Gene3D" id="1.10.260.40">
    <property type="entry name" value="lambda repressor-like DNA-binding domains"/>
    <property type="match status" value="1"/>
</dbReference>
<dbReference type="PANTHER" id="PTHR30146:SF149">
    <property type="entry name" value="HTH-TYPE TRANSCRIPTIONAL REGULATOR EBGR"/>
    <property type="match status" value="1"/>
</dbReference>
<organism evidence="5 6">
    <name type="scientific">Bifidobacterium merycicum</name>
    <dbReference type="NCBI Taxonomy" id="78345"/>
    <lineage>
        <taxon>Bacteria</taxon>
        <taxon>Bacillati</taxon>
        <taxon>Actinomycetota</taxon>
        <taxon>Actinomycetes</taxon>
        <taxon>Bifidobacteriales</taxon>
        <taxon>Bifidobacteriaceae</taxon>
        <taxon>Bifidobacterium</taxon>
    </lineage>
</organism>
<dbReference type="RefSeq" id="WP_033523708.1">
    <property type="nucleotide sequence ID" value="NZ_CADAXU010000015.1"/>
</dbReference>
<dbReference type="Pfam" id="PF00356">
    <property type="entry name" value="LacI"/>
    <property type="match status" value="1"/>
</dbReference>
<reference evidence="5 6" key="1">
    <citation type="submission" date="2014-03" db="EMBL/GenBank/DDBJ databases">
        <title>Genomics of Bifidobacteria.</title>
        <authorList>
            <person name="Ventura M."/>
            <person name="Milani C."/>
            <person name="Lugli G.A."/>
        </authorList>
    </citation>
    <scope>NUCLEOTIDE SEQUENCE [LARGE SCALE GENOMIC DNA]</scope>
    <source>
        <strain evidence="5 6">LMG 11341</strain>
    </source>
</reference>
<dbReference type="InterPro" id="IPR028082">
    <property type="entry name" value="Peripla_BP_I"/>
</dbReference>
<evidence type="ECO:0000313" key="6">
    <source>
        <dbReference type="Proteomes" id="UP000029060"/>
    </source>
</evidence>
<dbReference type="PROSITE" id="PS50932">
    <property type="entry name" value="HTH_LACI_2"/>
    <property type="match status" value="1"/>
</dbReference>
<dbReference type="InterPro" id="IPR010982">
    <property type="entry name" value="Lambda_DNA-bd_dom_sf"/>
</dbReference>
<evidence type="ECO:0000256" key="2">
    <source>
        <dbReference type="ARBA" id="ARBA00023125"/>
    </source>
</evidence>
<dbReference type="SUPFAM" id="SSF53822">
    <property type="entry name" value="Periplasmic binding protein-like I"/>
    <property type="match status" value="1"/>
</dbReference>
<dbReference type="SMART" id="SM00354">
    <property type="entry name" value="HTH_LACI"/>
    <property type="match status" value="1"/>
</dbReference>
<gene>
    <name evidence="5" type="ORF">BMERY_1417</name>
</gene>
<evidence type="ECO:0000259" key="4">
    <source>
        <dbReference type="PROSITE" id="PS50932"/>
    </source>
</evidence>
<evidence type="ECO:0000256" key="3">
    <source>
        <dbReference type="ARBA" id="ARBA00023163"/>
    </source>
</evidence>
<dbReference type="PROSITE" id="PS00356">
    <property type="entry name" value="HTH_LACI_1"/>
    <property type="match status" value="1"/>
</dbReference>
<dbReference type="Gene3D" id="3.40.50.2300">
    <property type="match status" value="2"/>
</dbReference>
<dbReference type="Proteomes" id="UP000029060">
    <property type="component" value="Unassembled WGS sequence"/>
</dbReference>
<dbReference type="AlphaFoldDB" id="A0A087BGA5"/>
<dbReference type="PANTHER" id="PTHR30146">
    <property type="entry name" value="LACI-RELATED TRANSCRIPTIONAL REPRESSOR"/>
    <property type="match status" value="1"/>
</dbReference>
<dbReference type="OrthoDB" id="9785139at2"/>
<dbReference type="Pfam" id="PF13377">
    <property type="entry name" value="Peripla_BP_3"/>
    <property type="match status" value="1"/>
</dbReference>
<comment type="caution">
    <text evidence="5">The sequence shown here is derived from an EMBL/GenBank/DDBJ whole genome shotgun (WGS) entry which is preliminary data.</text>
</comment>
<evidence type="ECO:0000256" key="1">
    <source>
        <dbReference type="ARBA" id="ARBA00023015"/>
    </source>
</evidence>
<keyword evidence="2" id="KW-0238">DNA-binding</keyword>
<dbReference type="GO" id="GO:0000976">
    <property type="term" value="F:transcription cis-regulatory region binding"/>
    <property type="evidence" value="ECO:0007669"/>
    <property type="project" value="TreeGrafter"/>
</dbReference>
<dbReference type="EMBL" id="JGZC01000007">
    <property type="protein sequence ID" value="KFI70055.1"/>
    <property type="molecule type" value="Genomic_DNA"/>
</dbReference>